<evidence type="ECO:0000256" key="2">
    <source>
        <dbReference type="ARBA" id="ARBA00010190"/>
    </source>
</evidence>
<evidence type="ECO:0000256" key="9">
    <source>
        <dbReference type="ARBA" id="ARBA00030409"/>
    </source>
</evidence>
<evidence type="ECO:0000313" key="11">
    <source>
        <dbReference type="EMBL" id="CAK7237678.1"/>
    </source>
</evidence>
<evidence type="ECO:0000256" key="8">
    <source>
        <dbReference type="ARBA" id="ARBA00022840"/>
    </source>
</evidence>
<keyword evidence="12" id="KW-1185">Reference proteome</keyword>
<keyword evidence="5 11" id="KW-0436">Ligase</keyword>
<keyword evidence="7" id="KW-0658">Purine biosynthesis</keyword>
<evidence type="ECO:0000256" key="1">
    <source>
        <dbReference type="ARBA" id="ARBA00004672"/>
    </source>
</evidence>
<dbReference type="GO" id="GO:0004639">
    <property type="term" value="F:phosphoribosylaminoimidazolesuccinocarboxamide synthase activity"/>
    <property type="evidence" value="ECO:0007669"/>
    <property type="project" value="UniProtKB-EC"/>
</dbReference>
<protein>
    <recommendedName>
        <fullName evidence="4">Phosphoribosylaminoimidazole-succinocarboxamide synthase</fullName>
        <ecNumber evidence="3">6.3.2.6</ecNumber>
    </recommendedName>
    <alternativeName>
        <fullName evidence="9">SAICAR synthetase</fullName>
    </alternativeName>
</protein>
<organism evidence="11 12">
    <name type="scientific">Sporothrix eucalyptigena</name>
    <dbReference type="NCBI Taxonomy" id="1812306"/>
    <lineage>
        <taxon>Eukaryota</taxon>
        <taxon>Fungi</taxon>
        <taxon>Dikarya</taxon>
        <taxon>Ascomycota</taxon>
        <taxon>Pezizomycotina</taxon>
        <taxon>Sordariomycetes</taxon>
        <taxon>Sordariomycetidae</taxon>
        <taxon>Ophiostomatales</taxon>
        <taxon>Ophiostomataceae</taxon>
        <taxon>Sporothrix</taxon>
    </lineage>
</organism>
<comment type="similarity">
    <text evidence="2">Belongs to the SAICAR synthetase family.</text>
</comment>
<evidence type="ECO:0000256" key="3">
    <source>
        <dbReference type="ARBA" id="ARBA00012217"/>
    </source>
</evidence>
<evidence type="ECO:0000256" key="4">
    <source>
        <dbReference type="ARBA" id="ARBA00016460"/>
    </source>
</evidence>
<name>A0ABP0D0W8_9PEZI</name>
<keyword evidence="8" id="KW-0067">ATP-binding</keyword>
<proteinExistence type="inferred from homology"/>
<reference evidence="11 12" key="1">
    <citation type="submission" date="2024-01" db="EMBL/GenBank/DDBJ databases">
        <authorList>
            <person name="Allen C."/>
            <person name="Tagirdzhanova G."/>
        </authorList>
    </citation>
    <scope>NUCLEOTIDE SEQUENCE [LARGE SCALE GENOMIC DNA]</scope>
</reference>
<sequence>MAAVTTISLPGLTKIATGKVREMFVDEADKSSLLFVATDRISAYDVVLENGVPNKAAVLTQLTAYWFSVLTQPGALAGQTTPLSTHLLSLTPGPTALLSEAERAILRGRCMRVRRLKMFPVEAIVRGYLAGSAFAEYSTKGTVHGEPAGVADASANGSSTIRFPLGMVRCQKLPAPVYTPSTKAELGAHDENISRAQAAELIGNPAHAARIEELALAVYTAAAEHALKRGVIIADTKFEFGLDEETGEVVLADEVLTPDSSRFWVADQYEAGREQDSLDKQFLRDWLVREGLKGKEGVTMPADIVEQTSKRYTDVYERLTGQTLESALAKIE</sequence>
<evidence type="ECO:0000256" key="6">
    <source>
        <dbReference type="ARBA" id="ARBA00022741"/>
    </source>
</evidence>
<dbReference type="NCBIfam" id="TIGR00081">
    <property type="entry name" value="purC"/>
    <property type="match status" value="1"/>
</dbReference>
<dbReference type="InterPro" id="IPR018236">
    <property type="entry name" value="SAICAR_synthetase_CS"/>
</dbReference>
<gene>
    <name evidence="11" type="primary">ADE1</name>
    <name evidence="11" type="ORF">SEUCBS140593_010067</name>
</gene>
<dbReference type="InterPro" id="IPR028923">
    <property type="entry name" value="SAICAR_synt/ADE2_N"/>
</dbReference>
<dbReference type="PANTHER" id="PTHR43700:SF1">
    <property type="entry name" value="PHOSPHORIBOSYLAMINOIMIDAZOLE-SUCCINOCARBOXAMIDE SYNTHASE"/>
    <property type="match status" value="1"/>
</dbReference>
<dbReference type="Gene3D" id="3.30.200.20">
    <property type="entry name" value="Phosphorylase Kinase, domain 1"/>
    <property type="match status" value="1"/>
</dbReference>
<evidence type="ECO:0000313" key="12">
    <source>
        <dbReference type="Proteomes" id="UP001642482"/>
    </source>
</evidence>
<dbReference type="SUPFAM" id="SSF56104">
    <property type="entry name" value="SAICAR synthase-like"/>
    <property type="match status" value="1"/>
</dbReference>
<dbReference type="InterPro" id="IPR001636">
    <property type="entry name" value="SAICAR_synth"/>
</dbReference>
<dbReference type="EC" id="6.3.2.6" evidence="3"/>
<dbReference type="Pfam" id="PF01259">
    <property type="entry name" value="SAICAR_synt"/>
    <property type="match status" value="1"/>
</dbReference>
<keyword evidence="6" id="KW-0547">Nucleotide-binding</keyword>
<dbReference type="PANTHER" id="PTHR43700">
    <property type="entry name" value="PHOSPHORIBOSYLAMINOIMIDAZOLE-SUCCINOCARBOXAMIDE SYNTHASE"/>
    <property type="match status" value="1"/>
</dbReference>
<dbReference type="HAMAP" id="MF_00137">
    <property type="entry name" value="SAICAR_synth"/>
    <property type="match status" value="1"/>
</dbReference>
<dbReference type="EMBL" id="CAWUHD010000188">
    <property type="protein sequence ID" value="CAK7237678.1"/>
    <property type="molecule type" value="Genomic_DNA"/>
</dbReference>
<evidence type="ECO:0000256" key="5">
    <source>
        <dbReference type="ARBA" id="ARBA00022598"/>
    </source>
</evidence>
<feature type="domain" description="SAICAR synthetase/ADE2 N-terminal" evidence="10">
    <location>
        <begin position="15"/>
        <end position="298"/>
    </location>
</feature>
<dbReference type="PROSITE" id="PS01058">
    <property type="entry name" value="SAICAR_SYNTHETASE_2"/>
    <property type="match status" value="1"/>
</dbReference>
<accession>A0ABP0D0W8</accession>
<dbReference type="NCBIfam" id="NF010568">
    <property type="entry name" value="PRK13961.1"/>
    <property type="match status" value="1"/>
</dbReference>
<comment type="caution">
    <text evidence="11">The sequence shown here is derived from an EMBL/GenBank/DDBJ whole genome shotgun (WGS) entry which is preliminary data.</text>
</comment>
<dbReference type="Gene3D" id="3.30.470.20">
    <property type="entry name" value="ATP-grasp fold, B domain"/>
    <property type="match status" value="1"/>
</dbReference>
<dbReference type="PROSITE" id="PS01057">
    <property type="entry name" value="SAICAR_SYNTHETASE_1"/>
    <property type="match status" value="1"/>
</dbReference>
<dbReference type="Proteomes" id="UP001642482">
    <property type="component" value="Unassembled WGS sequence"/>
</dbReference>
<comment type="pathway">
    <text evidence="1">Purine metabolism; IMP biosynthesis via de novo pathway; 5-amino-1-(5-phospho-D-ribosyl)imidazole-4-carboxamide from 5-amino-1-(5-phospho-D-ribosyl)imidazole-4-carboxylate: step 1/2.</text>
</comment>
<evidence type="ECO:0000256" key="7">
    <source>
        <dbReference type="ARBA" id="ARBA00022755"/>
    </source>
</evidence>
<evidence type="ECO:0000259" key="10">
    <source>
        <dbReference type="Pfam" id="PF01259"/>
    </source>
</evidence>
<dbReference type="CDD" id="cd01414">
    <property type="entry name" value="SAICAR_synt_Sc"/>
    <property type="match status" value="1"/>
</dbReference>